<reference evidence="2" key="1">
    <citation type="journal article" date="2023" name="Nat. Plants">
        <title>Single-cell RNA sequencing provides a high-resolution roadmap for understanding the multicellular compartmentation of specialized metabolism.</title>
        <authorList>
            <person name="Sun S."/>
            <person name="Shen X."/>
            <person name="Li Y."/>
            <person name="Li Y."/>
            <person name="Wang S."/>
            <person name="Li R."/>
            <person name="Zhang H."/>
            <person name="Shen G."/>
            <person name="Guo B."/>
            <person name="Wei J."/>
            <person name="Xu J."/>
            <person name="St-Pierre B."/>
            <person name="Chen S."/>
            <person name="Sun C."/>
        </authorList>
    </citation>
    <scope>NUCLEOTIDE SEQUENCE [LARGE SCALE GENOMIC DNA]</scope>
</reference>
<evidence type="ECO:0000313" key="1">
    <source>
        <dbReference type="EMBL" id="KAI5673226.1"/>
    </source>
</evidence>
<comment type="caution">
    <text evidence="1">The sequence shown here is derived from an EMBL/GenBank/DDBJ whole genome shotgun (WGS) entry which is preliminary data.</text>
</comment>
<keyword evidence="2" id="KW-1185">Reference proteome</keyword>
<name>A0ACC0BKV4_CATRO</name>
<proteinExistence type="predicted"/>
<sequence>MHNPTPISPPLVSEDSQPFQTSPLTAPTTLPHSLKSLPALIGTSLGHNHPPPRSPKLSASPFPSAKSLPYSDNGSPLNSGRNNQPSSLSLVRTPLPAIYPPWHLTICITVCLILRRQQLTLHKRMYYRRMLFLTLWKNGLLVLLQPLIPLENVIAGSGSPQLKRSMPGPSMICVDPDQVLKKSKLNVHSTTNGRGCTVPPRPMSLLVWNCWRLDLPWIVTGDFNEILFLDEKTERERNNWQTENFQVALTDIGLFDIRYAGPKFIWKGPRHDKDFIGACLDRALMSTSFSQLFPSSSVRSNLSSIMECLLEWNRKKNGNLTHSIKKTRLKFDALRSQPSWSIKEGLKLESESERLLSLEEDYWKT</sequence>
<evidence type="ECO:0000313" key="2">
    <source>
        <dbReference type="Proteomes" id="UP001060085"/>
    </source>
</evidence>
<gene>
    <name evidence="1" type="ORF">M9H77_13590</name>
</gene>
<dbReference type="Proteomes" id="UP001060085">
    <property type="component" value="Linkage Group LG03"/>
</dbReference>
<dbReference type="EMBL" id="CM044703">
    <property type="protein sequence ID" value="KAI5673226.1"/>
    <property type="molecule type" value="Genomic_DNA"/>
</dbReference>
<organism evidence="1 2">
    <name type="scientific">Catharanthus roseus</name>
    <name type="common">Madagascar periwinkle</name>
    <name type="synonym">Vinca rosea</name>
    <dbReference type="NCBI Taxonomy" id="4058"/>
    <lineage>
        <taxon>Eukaryota</taxon>
        <taxon>Viridiplantae</taxon>
        <taxon>Streptophyta</taxon>
        <taxon>Embryophyta</taxon>
        <taxon>Tracheophyta</taxon>
        <taxon>Spermatophyta</taxon>
        <taxon>Magnoliopsida</taxon>
        <taxon>eudicotyledons</taxon>
        <taxon>Gunneridae</taxon>
        <taxon>Pentapetalae</taxon>
        <taxon>asterids</taxon>
        <taxon>lamiids</taxon>
        <taxon>Gentianales</taxon>
        <taxon>Apocynaceae</taxon>
        <taxon>Rauvolfioideae</taxon>
        <taxon>Vinceae</taxon>
        <taxon>Catharanthinae</taxon>
        <taxon>Catharanthus</taxon>
    </lineage>
</organism>
<protein>
    <submittedName>
        <fullName evidence="1">Uncharacterized protein</fullName>
    </submittedName>
</protein>
<accession>A0ACC0BKV4</accession>